<evidence type="ECO:0000313" key="2">
    <source>
        <dbReference type="Proteomes" id="UP000515158"/>
    </source>
</evidence>
<dbReference type="GO" id="GO:0004842">
    <property type="term" value="F:ubiquitin-protein transferase activity"/>
    <property type="evidence" value="ECO:0007669"/>
    <property type="project" value="InterPro"/>
</dbReference>
<dbReference type="InterPro" id="IPR010606">
    <property type="entry name" value="Mib_Herc2"/>
</dbReference>
<dbReference type="Gene3D" id="2.30.30.40">
    <property type="entry name" value="SH3 Domains"/>
    <property type="match status" value="1"/>
</dbReference>
<evidence type="ECO:0000313" key="3">
    <source>
        <dbReference type="RefSeq" id="XP_034238839.1"/>
    </source>
</evidence>
<dbReference type="GeneID" id="117643833"/>
<accession>A0A6P8ZLH0</accession>
<proteinExistence type="predicted"/>
<gene>
    <name evidence="3" type="primary">LOC117643833</name>
</gene>
<dbReference type="KEGG" id="tpal:117643833"/>
<dbReference type="Proteomes" id="UP000515158">
    <property type="component" value="Unplaced"/>
</dbReference>
<keyword evidence="2" id="KW-1185">Reference proteome</keyword>
<evidence type="ECO:0000259" key="1">
    <source>
        <dbReference type="Pfam" id="PF06701"/>
    </source>
</evidence>
<reference evidence="3" key="1">
    <citation type="submission" date="2025-08" db="UniProtKB">
        <authorList>
            <consortium name="RefSeq"/>
        </authorList>
    </citation>
    <scope>IDENTIFICATION</scope>
    <source>
        <tissue evidence="3">Total insect</tissue>
    </source>
</reference>
<dbReference type="GO" id="GO:0016567">
    <property type="term" value="P:protein ubiquitination"/>
    <property type="evidence" value="ECO:0007669"/>
    <property type="project" value="InterPro"/>
</dbReference>
<dbReference type="InParanoid" id="A0A6P8ZLH0"/>
<dbReference type="RefSeq" id="XP_034238839.1">
    <property type="nucleotide sequence ID" value="XM_034382948.1"/>
</dbReference>
<sequence>MVQRVRHGSRVARGRDWKVVKHGNQDGTPPGPGTVTAVAHGDPIGKGVQVTWDRTGKVHWYSMGCRTRKCELRLLPPELKPHIGADQKLIDVSSMSFQTEMKSIWEFSVRSNLKPCVRTLLGLHCDVDPAWSLTVLQQAAPRLKALQLVSPQQQHLDAALAMPLLEGLCVCNVTGPQLQQVVRMASLRRLELHCPPDAALSDIFTFPGTAAGLRWLRSGLYPLVTALALVRAHADTLEELQLVAASTEPYGCPDLARELQRCGLKKLKKMVILRRDAHDAFCRHDQNTCREQLSQILHIFSERGLSVAVLCSECNLNSEII</sequence>
<organism evidence="3">
    <name type="scientific">Thrips palmi</name>
    <name type="common">Melon thrips</name>
    <dbReference type="NCBI Taxonomy" id="161013"/>
    <lineage>
        <taxon>Eukaryota</taxon>
        <taxon>Metazoa</taxon>
        <taxon>Ecdysozoa</taxon>
        <taxon>Arthropoda</taxon>
        <taxon>Hexapoda</taxon>
        <taxon>Insecta</taxon>
        <taxon>Pterygota</taxon>
        <taxon>Neoptera</taxon>
        <taxon>Paraneoptera</taxon>
        <taxon>Thysanoptera</taxon>
        <taxon>Terebrantia</taxon>
        <taxon>Thripoidea</taxon>
        <taxon>Thripidae</taxon>
        <taxon>Thrips</taxon>
    </lineage>
</organism>
<feature type="domain" description="MIB/HERC2" evidence="1">
    <location>
        <begin position="8"/>
        <end position="66"/>
    </location>
</feature>
<dbReference type="OrthoDB" id="8228905at2759"/>
<dbReference type="SUPFAM" id="SSF159034">
    <property type="entry name" value="Mib/herc2 domain-like"/>
    <property type="match status" value="1"/>
</dbReference>
<dbReference type="Pfam" id="PF06701">
    <property type="entry name" value="MIB_HERC2"/>
    <property type="match status" value="1"/>
</dbReference>
<dbReference type="InterPro" id="IPR037252">
    <property type="entry name" value="Mib_Herc2_sf"/>
</dbReference>
<dbReference type="AlphaFoldDB" id="A0A6P8ZLH0"/>
<name>A0A6P8ZLH0_THRPL</name>
<dbReference type="GO" id="GO:0046872">
    <property type="term" value="F:metal ion binding"/>
    <property type="evidence" value="ECO:0007669"/>
    <property type="project" value="InterPro"/>
</dbReference>
<protein>
    <submittedName>
        <fullName evidence="3">Uncharacterized protein LOC117643833</fullName>
    </submittedName>
</protein>